<evidence type="ECO:0000259" key="2">
    <source>
        <dbReference type="Pfam" id="PF18970"/>
    </source>
</evidence>
<feature type="region of interest" description="Disordered" evidence="1">
    <location>
        <begin position="1"/>
        <end position="120"/>
    </location>
</feature>
<comment type="caution">
    <text evidence="3">The sequence shown here is derived from an EMBL/GenBank/DDBJ whole genome shotgun (WGS) entry which is preliminary data.</text>
</comment>
<dbReference type="Proteomes" id="UP001501821">
    <property type="component" value="Unassembled WGS sequence"/>
</dbReference>
<evidence type="ECO:0000313" key="4">
    <source>
        <dbReference type="Proteomes" id="UP001501821"/>
    </source>
</evidence>
<feature type="compositionally biased region" description="Acidic residues" evidence="1">
    <location>
        <begin position="1"/>
        <end position="36"/>
    </location>
</feature>
<keyword evidence="4" id="KW-1185">Reference proteome</keyword>
<name>A0ABP7IFW9_9ACTN</name>
<dbReference type="EMBL" id="BAABAH010000005">
    <property type="protein sequence ID" value="GAA3817345.1"/>
    <property type="molecule type" value="Genomic_DNA"/>
</dbReference>
<evidence type="ECO:0000313" key="3">
    <source>
        <dbReference type="EMBL" id="GAA3817345.1"/>
    </source>
</evidence>
<gene>
    <name evidence="3" type="ORF">GCM10022242_19110</name>
</gene>
<dbReference type="InterPro" id="IPR043763">
    <property type="entry name" value="DUF5709"/>
</dbReference>
<feature type="compositionally biased region" description="Basic and acidic residues" evidence="1">
    <location>
        <begin position="92"/>
        <end position="107"/>
    </location>
</feature>
<evidence type="ECO:0000256" key="1">
    <source>
        <dbReference type="SAM" id="MobiDB-lite"/>
    </source>
</evidence>
<dbReference type="RefSeq" id="WP_344774714.1">
    <property type="nucleotide sequence ID" value="NZ_BAABAH010000005.1"/>
</dbReference>
<accession>A0ABP7IFW9</accession>
<feature type="compositionally biased region" description="Acidic residues" evidence="1">
    <location>
        <begin position="108"/>
        <end position="118"/>
    </location>
</feature>
<sequence>MPTNEPEDGEVYGDYSVDDEDQPAAEDLLLDDEVDEADRGYSPPEKWSAAEGYGNTPYEEAVGESLDQRIAQEIPEPDPYAEAAEEDEQESADEHEVGDRRAGRLVDPDEGFGEDEEKDLVGIDVGIDGAAASAEEAAVHVVEDDADL</sequence>
<organism evidence="3 4">
    <name type="scientific">Nocardioides panacisoli</name>
    <dbReference type="NCBI Taxonomy" id="627624"/>
    <lineage>
        <taxon>Bacteria</taxon>
        <taxon>Bacillati</taxon>
        <taxon>Actinomycetota</taxon>
        <taxon>Actinomycetes</taxon>
        <taxon>Propionibacteriales</taxon>
        <taxon>Nocardioidaceae</taxon>
        <taxon>Nocardioides</taxon>
    </lineage>
</organism>
<dbReference type="Pfam" id="PF18970">
    <property type="entry name" value="DUF5709"/>
    <property type="match status" value="1"/>
</dbReference>
<protein>
    <recommendedName>
        <fullName evidence="2">DUF5709 domain-containing protein</fullName>
    </recommendedName>
</protein>
<feature type="domain" description="DUF5709" evidence="2">
    <location>
        <begin position="96"/>
        <end position="144"/>
    </location>
</feature>
<reference evidence="4" key="1">
    <citation type="journal article" date="2019" name="Int. J. Syst. Evol. Microbiol.">
        <title>The Global Catalogue of Microorganisms (GCM) 10K type strain sequencing project: providing services to taxonomists for standard genome sequencing and annotation.</title>
        <authorList>
            <consortium name="The Broad Institute Genomics Platform"/>
            <consortium name="The Broad Institute Genome Sequencing Center for Infectious Disease"/>
            <person name="Wu L."/>
            <person name="Ma J."/>
        </authorList>
    </citation>
    <scope>NUCLEOTIDE SEQUENCE [LARGE SCALE GENOMIC DNA]</scope>
    <source>
        <strain evidence="4">JCM 16953</strain>
    </source>
</reference>
<proteinExistence type="predicted"/>